<feature type="compositionally biased region" description="Basic residues" evidence="1">
    <location>
        <begin position="53"/>
        <end position="63"/>
    </location>
</feature>
<protein>
    <submittedName>
        <fullName evidence="2">Uncharacterized protein</fullName>
    </submittedName>
</protein>
<gene>
    <name evidence="2" type="ORF">PBRA_009674</name>
</gene>
<evidence type="ECO:0000313" key="2">
    <source>
        <dbReference type="EMBL" id="CEO95666.1"/>
    </source>
</evidence>
<organism evidence="2 3">
    <name type="scientific">Plasmodiophora brassicae</name>
    <name type="common">Clubroot disease agent</name>
    <dbReference type="NCBI Taxonomy" id="37360"/>
    <lineage>
        <taxon>Eukaryota</taxon>
        <taxon>Sar</taxon>
        <taxon>Rhizaria</taxon>
        <taxon>Endomyxa</taxon>
        <taxon>Phytomyxea</taxon>
        <taxon>Plasmodiophorida</taxon>
        <taxon>Plasmodiophoridae</taxon>
        <taxon>Plasmodiophora</taxon>
    </lineage>
</organism>
<accession>A0A0G4IK99</accession>
<feature type="region of interest" description="Disordered" evidence="1">
    <location>
        <begin position="31"/>
        <end position="76"/>
    </location>
</feature>
<evidence type="ECO:0000313" key="3">
    <source>
        <dbReference type="Proteomes" id="UP000039324"/>
    </source>
</evidence>
<evidence type="ECO:0000256" key="1">
    <source>
        <dbReference type="SAM" id="MobiDB-lite"/>
    </source>
</evidence>
<sequence length="124" mass="13046">MRCSLMHRRATLLAGPTCNRPFSRALIVVPRGAEPTPGRPTRELGRGALSARRSLHSVRRAPALHHASTTGGPAKGVASLPDCHRVACSCPAGRPAGQFRPLLLPDMETSATVDDLPPSLPTSA</sequence>
<dbReference type="Proteomes" id="UP000039324">
    <property type="component" value="Unassembled WGS sequence"/>
</dbReference>
<dbReference type="EMBL" id="CDSF01000026">
    <property type="protein sequence ID" value="CEO95666.1"/>
    <property type="molecule type" value="Genomic_DNA"/>
</dbReference>
<proteinExistence type="predicted"/>
<keyword evidence="3" id="KW-1185">Reference proteome</keyword>
<dbReference type="AlphaFoldDB" id="A0A0G4IK99"/>
<name>A0A0G4IK99_PLABS</name>
<reference evidence="2 3" key="1">
    <citation type="submission" date="2015-02" db="EMBL/GenBank/DDBJ databases">
        <authorList>
            <person name="Chooi Y.-H."/>
        </authorList>
    </citation>
    <scope>NUCLEOTIDE SEQUENCE [LARGE SCALE GENOMIC DNA]</scope>
    <source>
        <strain evidence="2">E3</strain>
    </source>
</reference>